<accession>A0A8B0T065</accession>
<keyword evidence="2" id="KW-0614">Plasmid</keyword>
<evidence type="ECO:0000256" key="1">
    <source>
        <dbReference type="SAM" id="Phobius"/>
    </source>
</evidence>
<geneLocation type="plasmid" evidence="2">
    <name>p17-15-vir-like</name>
</geneLocation>
<keyword evidence="1" id="KW-0472">Membrane</keyword>
<proteinExistence type="predicted"/>
<protein>
    <submittedName>
        <fullName evidence="2">Uncharacterized protein</fullName>
    </submittedName>
</protein>
<dbReference type="EMBL" id="MN956836">
    <property type="protein sequence ID" value="QTX15032.1"/>
    <property type="molecule type" value="Genomic_DNA"/>
</dbReference>
<dbReference type="AlphaFoldDB" id="A0A8B0T065"/>
<keyword evidence="1" id="KW-0812">Transmembrane</keyword>
<feature type="transmembrane region" description="Helical" evidence="1">
    <location>
        <begin position="21"/>
        <end position="39"/>
    </location>
</feature>
<organism evidence="2">
    <name type="scientific">Klebsiella pneumoniae</name>
    <dbReference type="NCBI Taxonomy" id="573"/>
    <lineage>
        <taxon>Bacteria</taxon>
        <taxon>Pseudomonadati</taxon>
        <taxon>Pseudomonadota</taxon>
        <taxon>Gammaproteobacteria</taxon>
        <taxon>Enterobacterales</taxon>
        <taxon>Enterobacteriaceae</taxon>
        <taxon>Klebsiella/Raoultella group</taxon>
        <taxon>Klebsiella</taxon>
        <taxon>Klebsiella pneumoniae complex</taxon>
    </lineage>
</organism>
<keyword evidence="1" id="KW-1133">Transmembrane helix</keyword>
<reference evidence="2" key="1">
    <citation type="submission" date="2020-01" db="EMBL/GenBank/DDBJ databases">
        <authorList>
            <person name="Qin S."/>
        </authorList>
    </citation>
    <scope>NUCLEOTIDE SEQUENCE</scope>
    <source>
        <strain evidence="2">CVir17-16-YZ6g</strain>
        <plasmid evidence="2">p17-15-vir-like</plasmid>
    </source>
</reference>
<evidence type="ECO:0000313" key="2">
    <source>
        <dbReference type="EMBL" id="QTX15032.1"/>
    </source>
</evidence>
<name>A0A8B0T065_KLEPN</name>
<sequence length="40" mass="4798">MRYCKFVLLLNQLARLKQRENLTFVIAELTICLCFFSNMI</sequence>